<dbReference type="InterPro" id="IPR015422">
    <property type="entry name" value="PyrdxlP-dep_Trfase_small"/>
</dbReference>
<keyword evidence="4" id="KW-0808">Transferase</keyword>
<accession>A0A7C4W5G8</accession>
<reference evidence="4" key="1">
    <citation type="journal article" date="2020" name="mSystems">
        <title>Genome- and Community-Level Interaction Insights into Carbon Utilization and Element Cycling Functions of Hydrothermarchaeota in Hydrothermal Sediment.</title>
        <authorList>
            <person name="Zhou Z."/>
            <person name="Liu Y."/>
            <person name="Xu W."/>
            <person name="Pan J."/>
            <person name="Luo Z.H."/>
            <person name="Li M."/>
        </authorList>
    </citation>
    <scope>NUCLEOTIDE SEQUENCE [LARGE SCALE GENOMIC DNA]</scope>
    <source>
        <strain evidence="4">SpSt-609</strain>
    </source>
</reference>
<dbReference type="InterPro" id="IPR015424">
    <property type="entry name" value="PyrdxlP-dep_Trfase"/>
</dbReference>
<dbReference type="Gene3D" id="3.40.640.10">
    <property type="entry name" value="Type I PLP-dependent aspartate aminotransferase-like (Major domain)"/>
    <property type="match status" value="1"/>
</dbReference>
<evidence type="ECO:0000256" key="3">
    <source>
        <dbReference type="RuleBase" id="RU004508"/>
    </source>
</evidence>
<keyword evidence="2 3" id="KW-0663">Pyridoxal phosphate</keyword>
<dbReference type="SUPFAM" id="SSF53383">
    <property type="entry name" value="PLP-dependent transferases"/>
    <property type="match status" value="1"/>
</dbReference>
<sequence length="378" mass="42951">MNQLSVPLSRPQITDEDITVVTSILKSGRLSLGPFAKLFEESIATYIGVKFAVAVSSGTAALHLILKALGFSKGDILIVPSFTFIASANVGLFENGEVVFVDIEPDTLNLDPAHFEWQLERLSKKGKRIYLMAVDIFGHPVDWDRIYKLREKYEFTIIEDSCEALGSEYKSRKAGTFGIAGAFAFYPNKQITTGEGGVLVTDDEKVAHLAKALRNQGRLEGAAWLEHELLGYNYRLDEISAGLGWSQLKRIKEIINKRNEVAERYSKLLKYVELPVVKDYVTQMSWFVYVVRLPKGTTRFQRNEIIKYLGEHGIEARNYFEPVHLQRPYRELGWAEGMLPITEEVSQRTLAIPFYTDITPEQQEYVAYHLEKAMENIL</sequence>
<keyword evidence="4" id="KW-0032">Aminotransferase</keyword>
<dbReference type="InterPro" id="IPR015421">
    <property type="entry name" value="PyrdxlP-dep_Trfase_major"/>
</dbReference>
<dbReference type="Gene3D" id="3.90.1150.10">
    <property type="entry name" value="Aspartate Aminotransferase, domain 1"/>
    <property type="match status" value="1"/>
</dbReference>
<dbReference type="AlphaFoldDB" id="A0A7C4W5G8"/>
<feature type="modified residue" description="N6-(pyridoxal phosphate)lysine" evidence="2">
    <location>
        <position position="189"/>
    </location>
</feature>
<comment type="similarity">
    <text evidence="3">Belongs to the DegT/DnrJ/EryC1 family.</text>
</comment>
<dbReference type="InterPro" id="IPR000653">
    <property type="entry name" value="DegT/StrS_aminotransferase"/>
</dbReference>
<dbReference type="CDD" id="cd00616">
    <property type="entry name" value="AHBA_syn"/>
    <property type="match status" value="1"/>
</dbReference>
<evidence type="ECO:0000256" key="1">
    <source>
        <dbReference type="PIRSR" id="PIRSR000390-1"/>
    </source>
</evidence>
<dbReference type="PANTHER" id="PTHR30244:SF39">
    <property type="entry name" value="BLR3650 PROTEIN"/>
    <property type="match status" value="1"/>
</dbReference>
<dbReference type="PANTHER" id="PTHR30244">
    <property type="entry name" value="TRANSAMINASE"/>
    <property type="match status" value="1"/>
</dbReference>
<dbReference type="GO" id="GO:0000271">
    <property type="term" value="P:polysaccharide biosynthetic process"/>
    <property type="evidence" value="ECO:0007669"/>
    <property type="project" value="TreeGrafter"/>
</dbReference>
<dbReference type="GO" id="GO:0030170">
    <property type="term" value="F:pyridoxal phosphate binding"/>
    <property type="evidence" value="ECO:0007669"/>
    <property type="project" value="TreeGrafter"/>
</dbReference>
<feature type="active site" description="Proton acceptor" evidence="1">
    <location>
        <position position="189"/>
    </location>
</feature>
<proteinExistence type="inferred from homology"/>
<dbReference type="GO" id="GO:0008483">
    <property type="term" value="F:transaminase activity"/>
    <property type="evidence" value="ECO:0007669"/>
    <property type="project" value="UniProtKB-KW"/>
</dbReference>
<organism evidence="4">
    <name type="scientific">Fervidobacterium thailandense</name>
    <dbReference type="NCBI Taxonomy" id="1008305"/>
    <lineage>
        <taxon>Bacteria</taxon>
        <taxon>Thermotogati</taxon>
        <taxon>Thermotogota</taxon>
        <taxon>Thermotogae</taxon>
        <taxon>Thermotogales</taxon>
        <taxon>Fervidobacteriaceae</taxon>
        <taxon>Fervidobacterium</taxon>
    </lineage>
</organism>
<comment type="caution">
    <text evidence="4">The sequence shown here is derived from an EMBL/GenBank/DDBJ whole genome shotgun (WGS) entry which is preliminary data.</text>
</comment>
<evidence type="ECO:0000313" key="4">
    <source>
        <dbReference type="EMBL" id="HGU41290.1"/>
    </source>
</evidence>
<evidence type="ECO:0000256" key="2">
    <source>
        <dbReference type="PIRSR" id="PIRSR000390-2"/>
    </source>
</evidence>
<name>A0A7C4W5G8_9BACT</name>
<protein>
    <submittedName>
        <fullName evidence="4">DegT/DnrJ/EryC1/StrS family aminotransferase</fullName>
    </submittedName>
</protein>
<dbReference type="EMBL" id="DSZY01000046">
    <property type="protein sequence ID" value="HGU41290.1"/>
    <property type="molecule type" value="Genomic_DNA"/>
</dbReference>
<dbReference type="PIRSF" id="PIRSF000390">
    <property type="entry name" value="PLP_StrS"/>
    <property type="match status" value="1"/>
</dbReference>
<gene>
    <name evidence="4" type="ORF">ENT77_08930</name>
</gene>
<dbReference type="Pfam" id="PF01041">
    <property type="entry name" value="DegT_DnrJ_EryC1"/>
    <property type="match status" value="1"/>
</dbReference>